<feature type="compositionally biased region" description="Polar residues" evidence="4">
    <location>
        <begin position="207"/>
        <end position="218"/>
    </location>
</feature>
<feature type="region of interest" description="Disordered" evidence="4">
    <location>
        <begin position="294"/>
        <end position="324"/>
    </location>
</feature>
<evidence type="ECO:0000313" key="7">
    <source>
        <dbReference type="Proteomes" id="UP000634136"/>
    </source>
</evidence>
<name>A0A834SUV1_9FABA</name>
<dbReference type="Pfam" id="PF13178">
    <property type="entry name" value="DUF4005"/>
    <property type="match status" value="1"/>
</dbReference>
<dbReference type="Proteomes" id="UP000634136">
    <property type="component" value="Unassembled WGS sequence"/>
</dbReference>
<keyword evidence="1" id="KW-0112">Calmodulin-binding</keyword>
<dbReference type="OrthoDB" id="1686972at2759"/>
<feature type="domain" description="DUF4005" evidence="5">
    <location>
        <begin position="305"/>
        <end position="361"/>
    </location>
</feature>
<accession>A0A834SUV1</accession>
<evidence type="ECO:0000259" key="5">
    <source>
        <dbReference type="Pfam" id="PF13178"/>
    </source>
</evidence>
<comment type="similarity">
    <text evidence="2">Belongs to the IQD family.</text>
</comment>
<dbReference type="AlphaFoldDB" id="A0A834SUV1"/>
<feature type="region of interest" description="Disordered" evidence="4">
    <location>
        <begin position="262"/>
        <end position="281"/>
    </location>
</feature>
<organism evidence="6 7">
    <name type="scientific">Senna tora</name>
    <dbReference type="NCBI Taxonomy" id="362788"/>
    <lineage>
        <taxon>Eukaryota</taxon>
        <taxon>Viridiplantae</taxon>
        <taxon>Streptophyta</taxon>
        <taxon>Embryophyta</taxon>
        <taxon>Tracheophyta</taxon>
        <taxon>Spermatophyta</taxon>
        <taxon>Magnoliopsida</taxon>
        <taxon>eudicotyledons</taxon>
        <taxon>Gunneridae</taxon>
        <taxon>Pentapetalae</taxon>
        <taxon>rosids</taxon>
        <taxon>fabids</taxon>
        <taxon>Fabales</taxon>
        <taxon>Fabaceae</taxon>
        <taxon>Caesalpinioideae</taxon>
        <taxon>Cassia clade</taxon>
        <taxon>Senna</taxon>
    </lineage>
</organism>
<dbReference type="Pfam" id="PF00612">
    <property type="entry name" value="IQ"/>
    <property type="match status" value="2"/>
</dbReference>
<feature type="region of interest" description="Disordered" evidence="4">
    <location>
        <begin position="195"/>
        <end position="223"/>
    </location>
</feature>
<comment type="caution">
    <text evidence="6">The sequence shown here is derived from an EMBL/GenBank/DDBJ whole genome shotgun (WGS) entry which is preliminary data.</text>
</comment>
<dbReference type="Gene3D" id="1.20.5.190">
    <property type="match status" value="1"/>
</dbReference>
<gene>
    <name evidence="6" type="ORF">G2W53_036934</name>
</gene>
<dbReference type="GO" id="GO:0005516">
    <property type="term" value="F:calmodulin binding"/>
    <property type="evidence" value="ECO:0007669"/>
    <property type="project" value="UniProtKB-KW"/>
</dbReference>
<reference evidence="6" key="1">
    <citation type="submission" date="2020-09" db="EMBL/GenBank/DDBJ databases">
        <title>Genome-Enabled Discovery of Anthraquinone Biosynthesis in Senna tora.</title>
        <authorList>
            <person name="Kang S.-H."/>
            <person name="Pandey R.P."/>
            <person name="Lee C.-M."/>
            <person name="Sim J.-S."/>
            <person name="Jeong J.-T."/>
            <person name="Choi B.-S."/>
            <person name="Jung M."/>
            <person name="Ginzburg D."/>
            <person name="Zhao K."/>
            <person name="Won S.Y."/>
            <person name="Oh T.-J."/>
            <person name="Yu Y."/>
            <person name="Kim N.-H."/>
            <person name="Lee O.R."/>
            <person name="Lee T.-H."/>
            <person name="Bashyal P."/>
            <person name="Kim T.-S."/>
            <person name="Lee W.-H."/>
            <person name="Kawkins C."/>
            <person name="Kim C.-K."/>
            <person name="Kim J.S."/>
            <person name="Ahn B.O."/>
            <person name="Rhee S.Y."/>
            <person name="Sohng J.K."/>
        </authorList>
    </citation>
    <scope>NUCLEOTIDE SEQUENCE</scope>
    <source>
        <tissue evidence="6">Leaf</tissue>
    </source>
</reference>
<dbReference type="InterPro" id="IPR000048">
    <property type="entry name" value="IQ_motif_EF-hand-BS"/>
</dbReference>
<dbReference type="InterPro" id="IPR025064">
    <property type="entry name" value="DUF4005"/>
</dbReference>
<feature type="compositionally biased region" description="Polar residues" evidence="4">
    <location>
        <begin position="299"/>
        <end position="315"/>
    </location>
</feature>
<keyword evidence="7" id="KW-1185">Reference proteome</keyword>
<evidence type="ECO:0000256" key="2">
    <source>
        <dbReference type="ARBA" id="ARBA00024341"/>
    </source>
</evidence>
<dbReference type="CDD" id="cd23767">
    <property type="entry name" value="IQCD"/>
    <property type="match status" value="1"/>
</dbReference>
<sequence>MGKASRWFRSLLGLKKPDSSSTTTIAAASAQKPPKDKRRWSFVKSYRESTYLKTDSGGHHHHAAFEEEAVRSSSGDVVDGVYPDRHAMAVAAAAVVRLTSGGSGRGPVGIENREEWAAVMIQAAFRGCLARKALRALKGVVKLQALVKGHIVRKQNALKLQRMEALIRAQARGPATPEKSESPIRYKSMKFDPSLSIKRNGTKSHEQSWNQPRSSLRKSSVDDERSIRILEVDPGKLHLPKHRTLFHSSTHPIILHDNYSQSLDSKTHQSGHSTSSCEAQSYTGPLKLDDVVESPFRDCNNNNSVPKISPFTPTRSSDDSRSYLSGYSDNPSYMAYTESSKAKVRSVSAPKQRPSQYERSCSSSNLHLVQPSGGELRLNPQRSFTAKAYPGSGRLDKFGMPVGQVYFEASARIL</sequence>
<dbReference type="EMBL" id="JAAIUW010000011">
    <property type="protein sequence ID" value="KAF7810191.1"/>
    <property type="molecule type" value="Genomic_DNA"/>
</dbReference>
<evidence type="ECO:0000256" key="1">
    <source>
        <dbReference type="ARBA" id="ARBA00022860"/>
    </source>
</evidence>
<comment type="subunit">
    <text evidence="3">Binds to multiple calmodulin (CaM) in the presence of Ca(2+) and CaM-like proteins.</text>
</comment>
<evidence type="ECO:0000256" key="4">
    <source>
        <dbReference type="SAM" id="MobiDB-lite"/>
    </source>
</evidence>
<protein>
    <submittedName>
        <fullName evidence="6">Protein IQ-DOMAIN 14</fullName>
    </submittedName>
</protein>
<dbReference type="SMART" id="SM00015">
    <property type="entry name" value="IQ"/>
    <property type="match status" value="2"/>
</dbReference>
<dbReference type="PANTHER" id="PTHR32295">
    <property type="entry name" value="IQ-DOMAIN 5-RELATED"/>
    <property type="match status" value="1"/>
</dbReference>
<proteinExistence type="inferred from homology"/>
<evidence type="ECO:0000256" key="3">
    <source>
        <dbReference type="ARBA" id="ARBA00024378"/>
    </source>
</evidence>
<feature type="region of interest" description="Disordered" evidence="4">
    <location>
        <begin position="17"/>
        <end position="38"/>
    </location>
</feature>
<feature type="compositionally biased region" description="Low complexity" evidence="4">
    <location>
        <begin position="19"/>
        <end position="30"/>
    </location>
</feature>
<evidence type="ECO:0000313" key="6">
    <source>
        <dbReference type="EMBL" id="KAF7810191.1"/>
    </source>
</evidence>
<dbReference type="PANTHER" id="PTHR32295:SF11">
    <property type="entry name" value="PROTEIN IQ-DOMAIN 22"/>
    <property type="match status" value="1"/>
</dbReference>
<dbReference type="PROSITE" id="PS50096">
    <property type="entry name" value="IQ"/>
    <property type="match status" value="2"/>
</dbReference>